<evidence type="ECO:0000313" key="6">
    <source>
        <dbReference type="EMBL" id="SDW20273.1"/>
    </source>
</evidence>
<name>A0A1H2RLA8_9RHOB</name>
<evidence type="ECO:0000256" key="2">
    <source>
        <dbReference type="ARBA" id="ARBA00022989"/>
    </source>
</evidence>
<dbReference type="InterPro" id="IPR047200">
    <property type="entry name" value="MFS_YcaD-like"/>
</dbReference>
<feature type="transmembrane region" description="Helical" evidence="4">
    <location>
        <begin position="72"/>
        <end position="91"/>
    </location>
</feature>
<dbReference type="GO" id="GO:0005886">
    <property type="term" value="C:plasma membrane"/>
    <property type="evidence" value="ECO:0007669"/>
    <property type="project" value="TreeGrafter"/>
</dbReference>
<feature type="transmembrane region" description="Helical" evidence="4">
    <location>
        <begin position="264"/>
        <end position="282"/>
    </location>
</feature>
<evidence type="ECO:0000256" key="1">
    <source>
        <dbReference type="ARBA" id="ARBA00022692"/>
    </source>
</evidence>
<reference evidence="6 7" key="1">
    <citation type="submission" date="2016-10" db="EMBL/GenBank/DDBJ databases">
        <authorList>
            <person name="de Groot N.N."/>
        </authorList>
    </citation>
    <scope>NUCLEOTIDE SEQUENCE [LARGE SCALE GENOMIC DNA]</scope>
    <source>
        <strain evidence="6 7">DSM 17890</strain>
    </source>
</reference>
<keyword evidence="2 4" id="KW-1133">Transmembrane helix</keyword>
<gene>
    <name evidence="6" type="ORF">SAMN05444336_101398</name>
</gene>
<dbReference type="CDD" id="cd17477">
    <property type="entry name" value="MFS_YcaD_like"/>
    <property type="match status" value="1"/>
</dbReference>
<sequence length="406" mass="42286">MRLIVSFAALFLAVALVQLGSGALAPLDALSGAAVGFSTAEIGLLGSAHFVGFFVGCWLAPRLTGAVGHVRVFAAFAACGAIGALAHPLWYEPLFWAGLRVITGFALAGAYTVIESWLQARVTTRTRGRAIGAYRVVDLMAALVAQALIAALPPAEFVSYNIIAMLCCLCLLPLTLTTSEAPPPPLAPRLRPLRTFRLSPLGAAGVFIAGVTMPAFRMVGPIYGLDMGLDAGGIALFLSAAILGGAIAQIPVGMLADRYDRRWVLVWVSTAAIAVCSGVAVFGGASPATLYMGALAFGVVSFPIYSISSAHANDFAEPGETVELNASLLFIYGLGAILSPVAAAWLIETQGPASLFLFIAAAHAALAGVGVWRMAVRPAAAPDARTPYVYTPRTTFGVGRLLRRRR</sequence>
<protein>
    <submittedName>
        <fullName evidence="6">Predicted arabinose efflux permease, MFS family</fullName>
    </submittedName>
</protein>
<dbReference type="OrthoDB" id="9810614at2"/>
<feature type="transmembrane region" description="Helical" evidence="4">
    <location>
        <begin position="198"/>
        <end position="219"/>
    </location>
</feature>
<feature type="domain" description="Major facilitator superfamily (MFS) profile" evidence="5">
    <location>
        <begin position="198"/>
        <end position="406"/>
    </location>
</feature>
<dbReference type="InterPro" id="IPR036259">
    <property type="entry name" value="MFS_trans_sf"/>
</dbReference>
<accession>A0A1H2RLA8</accession>
<dbReference type="PANTHER" id="PTHR23521:SF3">
    <property type="entry name" value="MFS TRANSPORTER"/>
    <property type="match status" value="1"/>
</dbReference>
<dbReference type="STRING" id="356660.SAMN05444336_101398"/>
<feature type="transmembrane region" description="Helical" evidence="4">
    <location>
        <begin position="158"/>
        <end position="177"/>
    </location>
</feature>
<dbReference type="InterPro" id="IPR011701">
    <property type="entry name" value="MFS"/>
</dbReference>
<evidence type="ECO:0000313" key="7">
    <source>
        <dbReference type="Proteomes" id="UP000199118"/>
    </source>
</evidence>
<evidence type="ECO:0000259" key="5">
    <source>
        <dbReference type="PROSITE" id="PS50850"/>
    </source>
</evidence>
<feature type="transmembrane region" description="Helical" evidence="4">
    <location>
        <begin position="231"/>
        <end position="252"/>
    </location>
</feature>
<feature type="transmembrane region" description="Helical" evidence="4">
    <location>
        <begin position="97"/>
        <end position="118"/>
    </location>
</feature>
<dbReference type="PANTHER" id="PTHR23521">
    <property type="entry name" value="TRANSPORTER MFS SUPERFAMILY"/>
    <property type="match status" value="1"/>
</dbReference>
<feature type="transmembrane region" description="Helical" evidence="4">
    <location>
        <begin position="353"/>
        <end position="372"/>
    </location>
</feature>
<dbReference type="GO" id="GO:0022857">
    <property type="term" value="F:transmembrane transporter activity"/>
    <property type="evidence" value="ECO:0007669"/>
    <property type="project" value="InterPro"/>
</dbReference>
<feature type="transmembrane region" description="Helical" evidence="4">
    <location>
        <begin position="130"/>
        <end position="152"/>
    </location>
</feature>
<feature type="transmembrane region" description="Helical" evidence="4">
    <location>
        <begin position="288"/>
        <end position="307"/>
    </location>
</feature>
<feature type="transmembrane region" description="Helical" evidence="4">
    <location>
        <begin position="42"/>
        <end position="60"/>
    </location>
</feature>
<keyword evidence="3 4" id="KW-0472">Membrane</keyword>
<dbReference type="SUPFAM" id="SSF103473">
    <property type="entry name" value="MFS general substrate transporter"/>
    <property type="match status" value="1"/>
</dbReference>
<evidence type="ECO:0000256" key="3">
    <source>
        <dbReference type="ARBA" id="ARBA00023136"/>
    </source>
</evidence>
<keyword evidence="1 4" id="KW-0812">Transmembrane</keyword>
<dbReference type="Pfam" id="PF07690">
    <property type="entry name" value="MFS_1"/>
    <property type="match status" value="1"/>
</dbReference>
<feature type="transmembrane region" description="Helical" evidence="4">
    <location>
        <begin position="328"/>
        <end position="347"/>
    </location>
</feature>
<dbReference type="Gene3D" id="1.20.1250.20">
    <property type="entry name" value="MFS general substrate transporter like domains"/>
    <property type="match status" value="2"/>
</dbReference>
<evidence type="ECO:0000256" key="4">
    <source>
        <dbReference type="SAM" id="Phobius"/>
    </source>
</evidence>
<dbReference type="Proteomes" id="UP000199118">
    <property type="component" value="Unassembled WGS sequence"/>
</dbReference>
<proteinExistence type="predicted"/>
<dbReference type="AlphaFoldDB" id="A0A1H2RLA8"/>
<dbReference type="PROSITE" id="PS50850">
    <property type="entry name" value="MFS"/>
    <property type="match status" value="1"/>
</dbReference>
<dbReference type="RefSeq" id="WP_092679452.1">
    <property type="nucleotide sequence ID" value="NZ_FNMZ01000001.1"/>
</dbReference>
<keyword evidence="7" id="KW-1185">Reference proteome</keyword>
<dbReference type="InterPro" id="IPR020846">
    <property type="entry name" value="MFS_dom"/>
</dbReference>
<dbReference type="EMBL" id="FNMZ01000001">
    <property type="protein sequence ID" value="SDW20273.1"/>
    <property type="molecule type" value="Genomic_DNA"/>
</dbReference>
<organism evidence="6 7">
    <name type="scientific">Albimonas donghaensis</name>
    <dbReference type="NCBI Taxonomy" id="356660"/>
    <lineage>
        <taxon>Bacteria</taxon>
        <taxon>Pseudomonadati</taxon>
        <taxon>Pseudomonadota</taxon>
        <taxon>Alphaproteobacteria</taxon>
        <taxon>Rhodobacterales</taxon>
        <taxon>Paracoccaceae</taxon>
        <taxon>Albimonas</taxon>
    </lineage>
</organism>